<dbReference type="Proteomes" id="UP000193978">
    <property type="component" value="Chromosome"/>
</dbReference>
<dbReference type="Gene3D" id="2.70.98.70">
    <property type="match status" value="1"/>
</dbReference>
<organism evidence="3 4">
    <name type="scientific">Methylocystis bryophila</name>
    <dbReference type="NCBI Taxonomy" id="655015"/>
    <lineage>
        <taxon>Bacteria</taxon>
        <taxon>Pseudomonadati</taxon>
        <taxon>Pseudomonadota</taxon>
        <taxon>Alphaproteobacteria</taxon>
        <taxon>Hyphomicrobiales</taxon>
        <taxon>Methylocystaceae</taxon>
        <taxon>Methylocystis</taxon>
    </lineage>
</organism>
<keyword evidence="4" id="KW-1185">Reference proteome</keyword>
<dbReference type="KEGG" id="mbry:B1812_13515"/>
<dbReference type="GO" id="GO:0030313">
    <property type="term" value="C:cell envelope"/>
    <property type="evidence" value="ECO:0007669"/>
    <property type="project" value="UniProtKB-SubCell"/>
</dbReference>
<dbReference type="InterPro" id="IPR012480">
    <property type="entry name" value="Hepar_II_III_C"/>
</dbReference>
<dbReference type="OrthoDB" id="9787373at2"/>
<dbReference type="Pfam" id="PF07940">
    <property type="entry name" value="Hepar_II_III_C"/>
    <property type="match status" value="1"/>
</dbReference>
<gene>
    <name evidence="3" type="ORF">B1812_13515</name>
</gene>
<dbReference type="Gene3D" id="1.50.10.100">
    <property type="entry name" value="Chondroitin AC/alginate lyase"/>
    <property type="match status" value="1"/>
</dbReference>
<name>A0A1W6MWJ7_9HYPH</name>
<dbReference type="GO" id="GO:0016829">
    <property type="term" value="F:lyase activity"/>
    <property type="evidence" value="ECO:0007669"/>
    <property type="project" value="InterPro"/>
</dbReference>
<accession>A0A1W6MWJ7</accession>
<sequence length="576" mass="61826">MLHALKTFFAGAMRFASGGEIGARASVKARIETPTRLRGAAPDMRTADPTVAKEFESGVYSFAGKLAQTSSQSPFALTPPSRAWRRTLAGFSWLRHLRAADTPGARKTARALVQDFLEMRSPAADDAAQEPGTIARRVLNLMAHAPFLLEDAEPQFSRLLLQGLAVQAKSLAAMLTSRRAKGVDRLLCALALFEFTLCTDSSPQLKTQARQAFLAALSEQMLSDGGHVSRNPRTTLDLSLDLLALRQLMVAQGVKPPAALTATIDKMISLLRLLQHGDGALARFNGMGAGNPGALATVFAHEPSGEPHLEDARPSGYSRMARGGTTVIMDTGAPPPKEYSREAHAGALSFELSFGPELVVVNSGSPLPSLESAREAARETQAHSTLCLDEQSSSRIAPLSEKADSGLILEHGRTKRARRRSTRFGDALSVDLDGYARRYGLRHDRLLILSRDGSRLLGQDRLSAVRGAKAGRQAHSFALRFHLHPQAQAVLSEDGRSAEVTLPSGAQVRFFADGPARLEEGRYGAAPEGPRPTTQIVVRGEAAQGARLRWSFERVAQPAGAKAEGSRPAIFGFDPG</sequence>
<dbReference type="RefSeq" id="WP_085772050.1">
    <property type="nucleotide sequence ID" value="NZ_AP027149.1"/>
</dbReference>
<feature type="domain" description="Heparinase II/III-like C-terminal" evidence="2">
    <location>
        <begin position="308"/>
        <end position="551"/>
    </location>
</feature>
<evidence type="ECO:0000313" key="4">
    <source>
        <dbReference type="Proteomes" id="UP000193978"/>
    </source>
</evidence>
<reference evidence="3 4" key="1">
    <citation type="submission" date="2017-02" db="EMBL/GenBank/DDBJ databases">
        <authorList>
            <person name="Peterson S.W."/>
        </authorList>
    </citation>
    <scope>NUCLEOTIDE SEQUENCE [LARGE SCALE GENOMIC DNA]</scope>
    <source>
        <strain evidence="3 4">S285</strain>
    </source>
</reference>
<dbReference type="STRING" id="655015.B1812_13515"/>
<dbReference type="AlphaFoldDB" id="A0A1W6MWJ7"/>
<dbReference type="EMBL" id="CP019948">
    <property type="protein sequence ID" value="ARN81935.1"/>
    <property type="molecule type" value="Genomic_DNA"/>
</dbReference>
<evidence type="ECO:0000313" key="3">
    <source>
        <dbReference type="EMBL" id="ARN81935.1"/>
    </source>
</evidence>
<evidence type="ECO:0000259" key="2">
    <source>
        <dbReference type="Pfam" id="PF07940"/>
    </source>
</evidence>
<dbReference type="InterPro" id="IPR008929">
    <property type="entry name" value="Chondroitin_lyas"/>
</dbReference>
<comment type="subcellular location">
    <subcellularLocation>
        <location evidence="1">Cell envelope</location>
    </subcellularLocation>
</comment>
<proteinExistence type="predicted"/>
<protein>
    <recommendedName>
        <fullName evidence="2">Heparinase II/III-like C-terminal domain-containing protein</fullName>
    </recommendedName>
</protein>
<evidence type="ECO:0000256" key="1">
    <source>
        <dbReference type="ARBA" id="ARBA00004196"/>
    </source>
</evidence>